<dbReference type="EMBL" id="SRYB01000024">
    <property type="protein sequence ID" value="TGY77476.1"/>
    <property type="molecule type" value="Genomic_DNA"/>
</dbReference>
<evidence type="ECO:0000313" key="1">
    <source>
        <dbReference type="EMBL" id="TGY77476.1"/>
    </source>
</evidence>
<keyword evidence="2" id="KW-1185">Reference proteome</keyword>
<protein>
    <submittedName>
        <fullName evidence="1">4Fe-4S dicluster domain-containing protein</fullName>
    </submittedName>
</protein>
<name>A0AC61RHV1_9BACT</name>
<accession>A0AC61RHV1</accession>
<sequence length="397" mass="44316">MPHLASDMTCTGCSACANICPHSAIEMASDREGFLMPNINPDLCVECKLCEKACPIVNSKDLKNPEPKDAIAFWDNESRTKSSSGGAFSAIARWILDKGGVVFGASWTNGFECNHKGCDSEDKLGDLRGSKYLQSDIKKTYIEARDALKDGKYVLFTGTPCQIAGLKSFLLKPYEKLVTVDIVCHGVPSNSLFYNYIEKLESENENYSGISGFEFRNLRGWGIAPTAKISDGRKLTLTGISNLYMKAFEKSAIFRNSCYDCHFNGLQRVGDITIADFWGLGQQGKPFHHDVTKGVSLVLVNTERGREIMRGMKDCLYEERSLKEAIKLNHNLVRSSIRPANREEIIRAFNDSKMSLAEINNKFDIVGLGFKSKIRDMLITTGLFWHVKSVINKIRSL</sequence>
<reference evidence="1" key="1">
    <citation type="submission" date="2019-04" db="EMBL/GenBank/DDBJ databases">
        <title>Microbes associate with the intestines of laboratory mice.</title>
        <authorList>
            <person name="Navarre W."/>
            <person name="Wong E."/>
            <person name="Huang K."/>
            <person name="Tropini C."/>
            <person name="Ng K."/>
            <person name="Yu B."/>
        </authorList>
    </citation>
    <scope>NUCLEOTIDE SEQUENCE</scope>
    <source>
        <strain evidence="1">NM04_E33</strain>
    </source>
</reference>
<evidence type="ECO:0000313" key="2">
    <source>
        <dbReference type="Proteomes" id="UP000306319"/>
    </source>
</evidence>
<gene>
    <name evidence="1" type="ORF">E5331_14310</name>
</gene>
<dbReference type="Proteomes" id="UP000306319">
    <property type="component" value="Unassembled WGS sequence"/>
</dbReference>
<comment type="caution">
    <text evidence="1">The sequence shown here is derived from an EMBL/GenBank/DDBJ whole genome shotgun (WGS) entry which is preliminary data.</text>
</comment>
<organism evidence="1 2">
    <name type="scientific">Lepagella muris</name>
    <dbReference type="NCBI Taxonomy" id="3032870"/>
    <lineage>
        <taxon>Bacteria</taxon>
        <taxon>Pseudomonadati</taxon>
        <taxon>Bacteroidota</taxon>
        <taxon>Bacteroidia</taxon>
        <taxon>Bacteroidales</taxon>
        <taxon>Muribaculaceae</taxon>
        <taxon>Lepagella</taxon>
    </lineage>
</organism>
<proteinExistence type="predicted"/>